<accession>A0A6S6SQE1</accession>
<protein>
    <recommendedName>
        <fullName evidence="1">Card1 endonuclease domain-containing protein</fullName>
    </recommendedName>
</protein>
<feature type="domain" description="Card1 endonuclease" evidence="1">
    <location>
        <begin position="229"/>
        <end position="319"/>
    </location>
</feature>
<dbReference type="InterPro" id="IPR011856">
    <property type="entry name" value="tRNA_endonuc-like_dom_sf"/>
</dbReference>
<dbReference type="AlphaFoldDB" id="A0A6S6SQE1"/>
<reference evidence="2" key="1">
    <citation type="submission" date="2020-01" db="EMBL/GenBank/DDBJ databases">
        <authorList>
            <person name="Meier V. D."/>
            <person name="Meier V D."/>
        </authorList>
    </citation>
    <scope>NUCLEOTIDE SEQUENCE</scope>
    <source>
        <strain evidence="2">HLG_WM_MAG_02</strain>
    </source>
</reference>
<evidence type="ECO:0000313" key="2">
    <source>
        <dbReference type="EMBL" id="CAA6809421.1"/>
    </source>
</evidence>
<dbReference type="EMBL" id="CACVAZ010000059">
    <property type="protein sequence ID" value="CAA6809421.1"/>
    <property type="molecule type" value="Genomic_DNA"/>
</dbReference>
<dbReference type="Gene3D" id="3.40.1350.10">
    <property type="match status" value="1"/>
</dbReference>
<sequence>MELLTIVHDRKIEYIPIIYEFTGRVSRHILFYDHAKEERAYATELKHSIERFNAKYNVKTEIKMIEIDEDSKKDMQEIAKAFEGNSENIYLNGAGADTALFTVLSSIILRNNGKVLAYDKEENSYNLITQNGFLNKKIENNMNLDDFLTLMGERVLKECSKTNIEKNKEPLEELFSDTKRMFNVRHLLKSRKTKELKKRYPKMIDALAKLDIINQDGFLKGQEAYVRFGFLFEEFVYLQLEGFAFDDIKVGAKIEFDNEQVNRRNIEISNEFDILVIQNNKIGFIECKIGDSHDPIGTVYKSDSIMEYFGENSASLIVNMERDKTPHLKNSKRNFGESVLLRAKTKKVDVYNAFDFSKPAFRAKVSQAFGMTLPKVFQKEQIKRLEESLSQL</sequence>
<dbReference type="InterPro" id="IPR015093">
    <property type="entry name" value="Card1_endonucl_dom"/>
</dbReference>
<evidence type="ECO:0000259" key="1">
    <source>
        <dbReference type="Pfam" id="PF09002"/>
    </source>
</evidence>
<proteinExistence type="predicted"/>
<gene>
    <name evidence="2" type="ORF">HELGO_WM37495</name>
</gene>
<dbReference type="InterPro" id="IPR011335">
    <property type="entry name" value="Restrct_endonuc-II-like"/>
</dbReference>
<dbReference type="SUPFAM" id="SSF52980">
    <property type="entry name" value="Restriction endonuclease-like"/>
    <property type="match status" value="1"/>
</dbReference>
<name>A0A6S6SQE1_9BACT</name>
<dbReference type="GO" id="GO:0003676">
    <property type="term" value="F:nucleic acid binding"/>
    <property type="evidence" value="ECO:0007669"/>
    <property type="project" value="InterPro"/>
</dbReference>
<dbReference type="Pfam" id="PF09002">
    <property type="entry name" value="Card1_endonuc"/>
    <property type="match status" value="1"/>
</dbReference>
<organism evidence="2">
    <name type="scientific">uncultured Sulfurovum sp</name>
    <dbReference type="NCBI Taxonomy" id="269237"/>
    <lineage>
        <taxon>Bacteria</taxon>
        <taxon>Pseudomonadati</taxon>
        <taxon>Campylobacterota</taxon>
        <taxon>Epsilonproteobacteria</taxon>
        <taxon>Campylobacterales</taxon>
        <taxon>Sulfurovaceae</taxon>
        <taxon>Sulfurovum</taxon>
        <taxon>environmental samples</taxon>
    </lineage>
</organism>